<protein>
    <recommendedName>
        <fullName evidence="4">FAD-binding domain-containing protein</fullName>
    </recommendedName>
</protein>
<dbReference type="PANTHER" id="PTHR43476">
    <property type="entry name" value="3-(3-HYDROXY-PHENYL)PROPIONATE/3-HYDROXYCINNAMIC ACID HYDROXYLASE"/>
    <property type="match status" value="1"/>
</dbReference>
<feature type="domain" description="FAD-binding" evidence="4">
    <location>
        <begin position="8"/>
        <end position="345"/>
    </location>
</feature>
<dbReference type="GO" id="GO:0019622">
    <property type="term" value="P:3-(3-hydroxy)phenylpropionate catabolic process"/>
    <property type="evidence" value="ECO:0007669"/>
    <property type="project" value="TreeGrafter"/>
</dbReference>
<evidence type="ECO:0000313" key="5">
    <source>
        <dbReference type="EMBL" id="ROW16703.1"/>
    </source>
</evidence>
<dbReference type="SUPFAM" id="SSF51905">
    <property type="entry name" value="FAD/NAD(P)-binding domain"/>
    <property type="match status" value="1"/>
</dbReference>
<evidence type="ECO:0000256" key="1">
    <source>
        <dbReference type="ARBA" id="ARBA00022630"/>
    </source>
</evidence>
<evidence type="ECO:0000256" key="3">
    <source>
        <dbReference type="ARBA" id="ARBA00023002"/>
    </source>
</evidence>
<dbReference type="STRING" id="1230097.A0A423XK50"/>
<dbReference type="GO" id="GO:0008688">
    <property type="term" value="F:3-(3-hydroxyphenyl)propionate hydroxylase activity"/>
    <property type="evidence" value="ECO:0007669"/>
    <property type="project" value="TreeGrafter"/>
</dbReference>
<dbReference type="Proteomes" id="UP000285146">
    <property type="component" value="Unassembled WGS sequence"/>
</dbReference>
<dbReference type="InterPro" id="IPR036188">
    <property type="entry name" value="FAD/NAD-bd_sf"/>
</dbReference>
<keyword evidence="1" id="KW-0285">Flavoprotein</keyword>
<gene>
    <name evidence="5" type="ORF">VPNG_01537</name>
</gene>
<dbReference type="InParanoid" id="A0A423XK50"/>
<dbReference type="PANTHER" id="PTHR43476:SF3">
    <property type="entry name" value="FAD-BINDING MONOOXYGENASE"/>
    <property type="match status" value="1"/>
</dbReference>
<evidence type="ECO:0000259" key="4">
    <source>
        <dbReference type="Pfam" id="PF01494"/>
    </source>
</evidence>
<keyword evidence="6" id="KW-1185">Reference proteome</keyword>
<dbReference type="PRINTS" id="PR00420">
    <property type="entry name" value="RNGMNOXGNASE"/>
</dbReference>
<dbReference type="Pfam" id="PF01494">
    <property type="entry name" value="FAD_binding_3"/>
    <property type="match status" value="1"/>
</dbReference>
<dbReference type="Gene3D" id="3.30.70.2450">
    <property type="match status" value="1"/>
</dbReference>
<dbReference type="Gene3D" id="3.50.50.60">
    <property type="entry name" value="FAD/NAD(P)-binding domain"/>
    <property type="match status" value="1"/>
</dbReference>
<keyword evidence="3" id="KW-0560">Oxidoreductase</keyword>
<reference evidence="5 6" key="1">
    <citation type="submission" date="2015-09" db="EMBL/GenBank/DDBJ databases">
        <title>Host preference determinants of Valsa canker pathogens revealed by comparative genomics.</title>
        <authorList>
            <person name="Yin Z."/>
            <person name="Huang L."/>
        </authorList>
    </citation>
    <scope>NUCLEOTIDE SEQUENCE [LARGE SCALE GENOMIC DNA]</scope>
    <source>
        <strain evidence="5 6">SXYLt</strain>
    </source>
</reference>
<name>A0A423XK50_9PEZI</name>
<dbReference type="InterPro" id="IPR002938">
    <property type="entry name" value="FAD-bd"/>
</dbReference>
<dbReference type="AlphaFoldDB" id="A0A423XK50"/>
<evidence type="ECO:0000313" key="6">
    <source>
        <dbReference type="Proteomes" id="UP000285146"/>
    </source>
</evidence>
<dbReference type="InterPro" id="IPR050631">
    <property type="entry name" value="PheA/TfdB_FAD_monoxygenase"/>
</dbReference>
<proteinExistence type="predicted"/>
<dbReference type="OrthoDB" id="10016252at2759"/>
<evidence type="ECO:0000256" key="2">
    <source>
        <dbReference type="ARBA" id="ARBA00022827"/>
    </source>
</evidence>
<dbReference type="GO" id="GO:0071949">
    <property type="term" value="F:FAD binding"/>
    <property type="evidence" value="ECO:0007669"/>
    <property type="project" value="InterPro"/>
</dbReference>
<dbReference type="EMBL" id="LKEB01000004">
    <property type="protein sequence ID" value="ROW16703.1"/>
    <property type="molecule type" value="Genomic_DNA"/>
</dbReference>
<keyword evidence="2" id="KW-0274">FAD</keyword>
<organism evidence="5 6">
    <name type="scientific">Cytospora leucostoma</name>
    <dbReference type="NCBI Taxonomy" id="1230097"/>
    <lineage>
        <taxon>Eukaryota</taxon>
        <taxon>Fungi</taxon>
        <taxon>Dikarya</taxon>
        <taxon>Ascomycota</taxon>
        <taxon>Pezizomycotina</taxon>
        <taxon>Sordariomycetes</taxon>
        <taxon>Sordariomycetidae</taxon>
        <taxon>Diaporthales</taxon>
        <taxon>Cytosporaceae</taxon>
        <taxon>Cytospora</taxon>
    </lineage>
</organism>
<sequence>MANHPFKKVLIIGAGPSGLLLALLLSKHGIPVTVVEMSDQLDQNPRAAHYGPPAIPELQRAGILDDLRTKGLSLNTMCWRRSEDHSYIAGFDAQVLADVDGNDWRTVSYPLQDLDQLMLDHFVDKYNGDVRWLHKVLDVGQDDEKAWIDVETPEGKKRLEADYIVGCDGANSAVRRSLFGSDFPGFTWDAQIIATNTYYDFEGKFGFHDANFIIHPEHFFMAAKMTADGLYRVTYGETPGLSVEEYKQRQPWKFETILPGHLKPHEYKMVNWAPYKMHQRCAPKFRVGRVLLAADAAHLCNPWGGLGITGGLVDCGGLYECLAGIWDGKADESILDIYSEKRIEKWKTIIDPISQENFRRVSDKDPNTRYDRDEFMHLLKKGETDKGFLKDLLMGSFDVRYDFTQHYKDAGAQTAE</sequence>
<comment type="caution">
    <text evidence="5">The sequence shown here is derived from an EMBL/GenBank/DDBJ whole genome shotgun (WGS) entry which is preliminary data.</text>
</comment>
<accession>A0A423XK50</accession>